<feature type="domain" description="Sulfotransferase" evidence="3">
    <location>
        <begin position="36"/>
        <end position="243"/>
    </location>
</feature>
<dbReference type="AlphaFoldDB" id="A0A841FAV1"/>
<gene>
    <name evidence="4" type="ORF">HNR73_001233</name>
</gene>
<comment type="caution">
    <text evidence="4">The sequence shown here is derived from an EMBL/GenBank/DDBJ whole genome shotgun (WGS) entry which is preliminary data.</text>
</comment>
<dbReference type="InterPro" id="IPR027417">
    <property type="entry name" value="P-loop_NTPase"/>
</dbReference>
<dbReference type="PANTHER" id="PTHR10605:SF56">
    <property type="entry name" value="BIFUNCTIONAL HEPARAN SULFATE N-DEACETYLASE_N-SULFOTRANSFERASE"/>
    <property type="match status" value="1"/>
</dbReference>
<reference evidence="4 5" key="1">
    <citation type="submission" date="2020-08" db="EMBL/GenBank/DDBJ databases">
        <title>Genomic Encyclopedia of Type Strains, Phase IV (KMG-IV): sequencing the most valuable type-strain genomes for metagenomic binning, comparative biology and taxonomic classification.</title>
        <authorList>
            <person name="Goeker M."/>
        </authorList>
    </citation>
    <scope>NUCLEOTIDE SEQUENCE [LARGE SCALE GENOMIC DNA]</scope>
    <source>
        <strain evidence="4 5">YIM 65646</strain>
    </source>
</reference>
<dbReference type="EMBL" id="JACHGT010000002">
    <property type="protein sequence ID" value="MBB6033386.1"/>
    <property type="molecule type" value="Genomic_DNA"/>
</dbReference>
<sequence length="293" mass="33660">MLKISGEKVPHQIKRVIHAGSRSYGRMTAAARLLPSFLLCGGQRCGSTSLYRALSSHPAILKPVLHKGVHYFDTNYQRGLSWYRGHFPTRLTARRVTDGLGIRPMVFESSPYYLYHPLAAERFARDLPGVKLIVLVRDPVERAYSHHAHEVARGFEPILDFRSALDAEPKRLYGQDARLRREPDYYSFSHQHHGYLSRGEYADHLERVAGIVGRERILVLDSHDFFAEPEAVYDRILGFLGLPWLHQPGFGKHNARPDRPSMTPELRDELDAHFLPHDERLTAWLGAEPSWRR</sequence>
<keyword evidence="2" id="KW-0325">Glycoprotein</keyword>
<dbReference type="Pfam" id="PF00685">
    <property type="entry name" value="Sulfotransfer_1"/>
    <property type="match status" value="1"/>
</dbReference>
<dbReference type="InterPro" id="IPR000863">
    <property type="entry name" value="Sulfotransferase_dom"/>
</dbReference>
<evidence type="ECO:0000256" key="1">
    <source>
        <dbReference type="ARBA" id="ARBA00022679"/>
    </source>
</evidence>
<dbReference type="Gene3D" id="3.40.50.300">
    <property type="entry name" value="P-loop containing nucleotide triphosphate hydrolases"/>
    <property type="match status" value="1"/>
</dbReference>
<evidence type="ECO:0000259" key="3">
    <source>
        <dbReference type="Pfam" id="PF00685"/>
    </source>
</evidence>
<dbReference type="Proteomes" id="UP000548476">
    <property type="component" value="Unassembled WGS sequence"/>
</dbReference>
<organism evidence="4 5">
    <name type="scientific">Phytomonospora endophytica</name>
    <dbReference type="NCBI Taxonomy" id="714109"/>
    <lineage>
        <taxon>Bacteria</taxon>
        <taxon>Bacillati</taxon>
        <taxon>Actinomycetota</taxon>
        <taxon>Actinomycetes</taxon>
        <taxon>Micromonosporales</taxon>
        <taxon>Micromonosporaceae</taxon>
        <taxon>Phytomonospora</taxon>
    </lineage>
</organism>
<dbReference type="PANTHER" id="PTHR10605">
    <property type="entry name" value="HEPARAN SULFATE SULFOTRANSFERASE"/>
    <property type="match status" value="1"/>
</dbReference>
<evidence type="ECO:0000313" key="4">
    <source>
        <dbReference type="EMBL" id="MBB6033386.1"/>
    </source>
</evidence>
<dbReference type="SUPFAM" id="SSF52540">
    <property type="entry name" value="P-loop containing nucleoside triphosphate hydrolases"/>
    <property type="match status" value="1"/>
</dbReference>
<name>A0A841FAV1_9ACTN</name>
<dbReference type="RefSeq" id="WP_308441970.1">
    <property type="nucleotide sequence ID" value="NZ_BONT01000097.1"/>
</dbReference>
<proteinExistence type="predicted"/>
<accession>A0A841FAV1</accession>
<evidence type="ECO:0000256" key="2">
    <source>
        <dbReference type="ARBA" id="ARBA00023180"/>
    </source>
</evidence>
<evidence type="ECO:0000313" key="5">
    <source>
        <dbReference type="Proteomes" id="UP000548476"/>
    </source>
</evidence>
<dbReference type="InterPro" id="IPR037359">
    <property type="entry name" value="NST/OST"/>
</dbReference>
<protein>
    <recommendedName>
        <fullName evidence="3">Sulfotransferase domain-containing protein</fullName>
    </recommendedName>
</protein>
<keyword evidence="5" id="KW-1185">Reference proteome</keyword>
<dbReference type="GO" id="GO:0008146">
    <property type="term" value="F:sulfotransferase activity"/>
    <property type="evidence" value="ECO:0007669"/>
    <property type="project" value="InterPro"/>
</dbReference>
<keyword evidence="1" id="KW-0808">Transferase</keyword>